<reference evidence="2 3" key="1">
    <citation type="journal article" date="2018" name="IMA Fungus">
        <title>IMA Genome-F 9: Draft genome sequence of Annulohypoxylon stygium, Aspergillus mulundensis, Berkeleyomyces basicola (syn. Thielaviopsis basicola), Ceratocystis smalleyi, two Cercospora beticola strains, Coleophoma cylindrospora, Fusarium fracticaudum, Phialophora cf. hyalina, and Morchella septimelata.</title>
        <authorList>
            <person name="Wingfield B.D."/>
            <person name="Bills G.F."/>
            <person name="Dong Y."/>
            <person name="Huang W."/>
            <person name="Nel W.J."/>
            <person name="Swalarsk-Parry B.S."/>
            <person name="Vaghefi N."/>
            <person name="Wilken P.M."/>
            <person name="An Z."/>
            <person name="de Beer Z.W."/>
            <person name="De Vos L."/>
            <person name="Chen L."/>
            <person name="Duong T.A."/>
            <person name="Gao Y."/>
            <person name="Hammerbacher A."/>
            <person name="Kikkert J.R."/>
            <person name="Li Y."/>
            <person name="Li H."/>
            <person name="Li K."/>
            <person name="Li Q."/>
            <person name="Liu X."/>
            <person name="Ma X."/>
            <person name="Naidoo K."/>
            <person name="Pethybridge S.J."/>
            <person name="Sun J."/>
            <person name="Steenkamp E.T."/>
            <person name="van der Nest M.A."/>
            <person name="van Wyk S."/>
            <person name="Wingfield M.J."/>
            <person name="Xiong C."/>
            <person name="Yue Q."/>
            <person name="Zhang X."/>
        </authorList>
    </citation>
    <scope>NUCLEOTIDE SEQUENCE [LARGE SCALE GENOMIC DNA]</scope>
    <source>
        <strain evidence="2 3">BP6252</strain>
    </source>
</reference>
<name>A0A3D8Q5K8_9HELO</name>
<evidence type="ECO:0000313" key="3">
    <source>
        <dbReference type="Proteomes" id="UP000256645"/>
    </source>
</evidence>
<dbReference type="PANTHER" id="PTHR24148:SF73">
    <property type="entry name" value="HET DOMAIN PROTEIN (AFU_ORTHOLOGUE AFUA_8G01020)"/>
    <property type="match status" value="1"/>
</dbReference>
<accession>A0A3D8Q5K8</accession>
<dbReference type="AlphaFoldDB" id="A0A3D8Q5K8"/>
<dbReference type="EMBL" id="PDLM01000023">
    <property type="protein sequence ID" value="RDW57093.1"/>
    <property type="molecule type" value="Genomic_DNA"/>
</dbReference>
<evidence type="ECO:0000313" key="2">
    <source>
        <dbReference type="EMBL" id="RDW57093.1"/>
    </source>
</evidence>
<feature type="domain" description="Heterokaryon incompatibility" evidence="1">
    <location>
        <begin position="60"/>
        <end position="206"/>
    </location>
</feature>
<evidence type="ECO:0000259" key="1">
    <source>
        <dbReference type="Pfam" id="PF06985"/>
    </source>
</evidence>
<proteinExistence type="predicted"/>
<sequence>MDRPDNAHLTYLPLNPADNEIRLVALQPSLQSDEISCQIIHRRFPASDAESDKQLQVLQYEALSYAWGLPSNQRQILINKIPCQVRENLWWALHHLRLRYGVRLLWIDALCINQEDVIERNHQVALMKYIYSKAERVVVWLGCETDDDHHALEFLSEIDVHSAERYINPRHQNYSLDPHARHAQRWKAILKLCEREYWQRLWIIQEVVLATKIAIYCGGNSIDWELLRRVCGQLNDLKDNLKISRYEQRLGSIEQIRGTLTTRLVQQRINLQTRSFTLFWLLKTYQQAMCLDIRDKVFGLHSLAIECCRAATPIDYSKSSFRVCGELLHHYLLHHHHEAYSDTSGYGYLDVISESQLAYRLLTRNSYRSTSQAVKTQSTSLSIIKYESTSKQVEFIKAMGYVNGAICLVAPMDLPSSDYIDVFLNPVHRLQFTNQLADQLLYLYVQKYSTEAENTYILSDLQKLKSIHTTIAYATKEYTTKDVLPPSWILESFIQNDLDSVRWHWDQESESLEHRHTLKETLEQIFSDAKRNFDTFRESNPTLPSSDINQYKLFFCQGGIIGFAPGNVLEGDLVCRFKDSDVLAIVREEKKKFVIIGRALNYLVGILPPSLTYIWERYQGPETPILFHLDFRTLRLLTS</sequence>
<dbReference type="OrthoDB" id="3553147at2759"/>
<dbReference type="Proteomes" id="UP000256645">
    <property type="component" value="Unassembled WGS sequence"/>
</dbReference>
<dbReference type="InterPro" id="IPR010730">
    <property type="entry name" value="HET"/>
</dbReference>
<dbReference type="InterPro" id="IPR052895">
    <property type="entry name" value="HetReg/Transcr_Mod"/>
</dbReference>
<dbReference type="Pfam" id="PF06985">
    <property type="entry name" value="HET"/>
    <property type="match status" value="1"/>
</dbReference>
<protein>
    <recommendedName>
        <fullName evidence="1">Heterokaryon incompatibility domain-containing protein</fullName>
    </recommendedName>
</protein>
<comment type="caution">
    <text evidence="2">The sequence shown here is derived from an EMBL/GenBank/DDBJ whole genome shotgun (WGS) entry which is preliminary data.</text>
</comment>
<gene>
    <name evidence="2" type="ORF">BP6252_13839</name>
</gene>
<dbReference type="PANTHER" id="PTHR24148">
    <property type="entry name" value="ANKYRIN REPEAT DOMAIN-CONTAINING PROTEIN 39 HOMOLOG-RELATED"/>
    <property type="match status" value="1"/>
</dbReference>
<keyword evidence="3" id="KW-1185">Reference proteome</keyword>
<organism evidence="2 3">
    <name type="scientific">Coleophoma cylindrospora</name>
    <dbReference type="NCBI Taxonomy" id="1849047"/>
    <lineage>
        <taxon>Eukaryota</taxon>
        <taxon>Fungi</taxon>
        <taxon>Dikarya</taxon>
        <taxon>Ascomycota</taxon>
        <taxon>Pezizomycotina</taxon>
        <taxon>Leotiomycetes</taxon>
        <taxon>Helotiales</taxon>
        <taxon>Dermateaceae</taxon>
        <taxon>Coleophoma</taxon>
    </lineage>
</organism>